<feature type="transmembrane region" description="Helical" evidence="1">
    <location>
        <begin position="121"/>
        <end position="144"/>
    </location>
</feature>
<dbReference type="AlphaFoldDB" id="A0A9D1SJD0"/>
<gene>
    <name evidence="2" type="ORF">IAB69_04000</name>
</gene>
<reference evidence="2" key="1">
    <citation type="submission" date="2020-10" db="EMBL/GenBank/DDBJ databases">
        <authorList>
            <person name="Gilroy R."/>
        </authorList>
    </citation>
    <scope>NUCLEOTIDE SEQUENCE</scope>
    <source>
        <strain evidence="2">CHK195-12923</strain>
    </source>
</reference>
<reference evidence="2" key="2">
    <citation type="journal article" date="2021" name="PeerJ">
        <title>Extensive microbial diversity within the chicken gut microbiome revealed by metagenomics and culture.</title>
        <authorList>
            <person name="Gilroy R."/>
            <person name="Ravi A."/>
            <person name="Getino M."/>
            <person name="Pursley I."/>
            <person name="Horton D.L."/>
            <person name="Alikhan N.F."/>
            <person name="Baker D."/>
            <person name="Gharbi K."/>
            <person name="Hall N."/>
            <person name="Watson M."/>
            <person name="Adriaenssens E.M."/>
            <person name="Foster-Nyarko E."/>
            <person name="Jarju S."/>
            <person name="Secka A."/>
            <person name="Antonio M."/>
            <person name="Oren A."/>
            <person name="Chaudhuri R.R."/>
            <person name="La Ragione R."/>
            <person name="Hildebrand F."/>
            <person name="Pallen M.J."/>
        </authorList>
    </citation>
    <scope>NUCLEOTIDE SEQUENCE</scope>
    <source>
        <strain evidence="2">CHK195-12923</strain>
    </source>
</reference>
<keyword evidence="1" id="KW-0472">Membrane</keyword>
<sequence>MNVKTFFEKQSVGFYVGAAAVLFMLIGTIILSTNCNMEYYQDYTAVVPLLGSLAVIAGVALLVAQQFVKIPHLDAIWIVSVILMAAALMIMISMRVESMAYILGSDLENDNPIAKPALNNFFAGAAIALVGIIAAVVAAFFSTVKEKANA</sequence>
<evidence type="ECO:0000313" key="3">
    <source>
        <dbReference type="Proteomes" id="UP000824110"/>
    </source>
</evidence>
<keyword evidence="1" id="KW-1133">Transmembrane helix</keyword>
<evidence type="ECO:0000256" key="1">
    <source>
        <dbReference type="SAM" id="Phobius"/>
    </source>
</evidence>
<dbReference type="EMBL" id="DVNE01000039">
    <property type="protein sequence ID" value="HIU61792.1"/>
    <property type="molecule type" value="Genomic_DNA"/>
</dbReference>
<organism evidence="2 3">
    <name type="scientific">Candidatus Coproplasma excrementigallinarum</name>
    <dbReference type="NCBI Taxonomy" id="2840747"/>
    <lineage>
        <taxon>Bacteria</taxon>
        <taxon>Bacillati</taxon>
        <taxon>Bacillota</taxon>
        <taxon>Clostridia</taxon>
        <taxon>Eubacteriales</taxon>
        <taxon>Candidatus Coproplasma</taxon>
    </lineage>
</organism>
<evidence type="ECO:0000313" key="2">
    <source>
        <dbReference type="EMBL" id="HIU61792.1"/>
    </source>
</evidence>
<feature type="transmembrane region" description="Helical" evidence="1">
    <location>
        <begin position="75"/>
        <end position="94"/>
    </location>
</feature>
<name>A0A9D1SJD0_9FIRM</name>
<keyword evidence="1" id="KW-0812">Transmembrane</keyword>
<dbReference type="Proteomes" id="UP000824110">
    <property type="component" value="Unassembled WGS sequence"/>
</dbReference>
<accession>A0A9D1SJD0</accession>
<proteinExistence type="predicted"/>
<feature type="transmembrane region" description="Helical" evidence="1">
    <location>
        <begin position="43"/>
        <end position="63"/>
    </location>
</feature>
<feature type="transmembrane region" description="Helical" evidence="1">
    <location>
        <begin position="12"/>
        <end position="31"/>
    </location>
</feature>
<comment type="caution">
    <text evidence="2">The sequence shown here is derived from an EMBL/GenBank/DDBJ whole genome shotgun (WGS) entry which is preliminary data.</text>
</comment>
<protein>
    <submittedName>
        <fullName evidence="2">Uncharacterized protein</fullName>
    </submittedName>
</protein>